<dbReference type="EMBL" id="CP015363">
    <property type="protein sequence ID" value="ARD85526.1"/>
    <property type="molecule type" value="Genomic_DNA"/>
</dbReference>
<protein>
    <recommendedName>
        <fullName evidence="1">PIN domain-containing protein</fullName>
    </recommendedName>
</protein>
<dbReference type="RefSeq" id="WP_081143025.1">
    <property type="nucleotide sequence ID" value="NZ_CP015363.1"/>
</dbReference>
<dbReference type="InterPro" id="IPR002716">
    <property type="entry name" value="PIN_dom"/>
</dbReference>
<accession>A0A1V0N620</accession>
<dbReference type="OrthoDB" id="374223at2157"/>
<dbReference type="STRING" id="74969.FAD_1684"/>
<feature type="domain" description="PIN" evidence="1">
    <location>
        <begin position="2"/>
        <end position="136"/>
    </location>
</feature>
<gene>
    <name evidence="2" type="ORF">FAD_1684</name>
</gene>
<dbReference type="Pfam" id="PF13470">
    <property type="entry name" value="PIN_3"/>
    <property type="match status" value="1"/>
</dbReference>
<reference evidence="2 3" key="1">
    <citation type="submission" date="2011-10" db="EMBL/GenBank/DDBJ databases">
        <title>Metabolic and evolutionary patterns in the extreme acidophile Ferroplasma acidiphilum.</title>
        <authorList>
            <person name="Golyshina O.V."/>
            <person name="Kozyavkin S.A."/>
            <person name="Tatusov R.L."/>
            <person name="Slesarev A.I."/>
            <person name="Golyshin P.N."/>
        </authorList>
    </citation>
    <scope>NUCLEOTIDE SEQUENCE [LARGE SCALE GENOMIC DNA]</scope>
    <source>
        <strain evidence="3">Y</strain>
    </source>
</reference>
<sequence length="163" mass="18439">MRLIIDTNVILAYLISGSGSSANGKVCKRVVNGSDKAFTCDILYGELKRLLDLDPDLVEKISRSGKKEGDVFRALNNVRPEYLNSRLDPYVMQLNFIKTENLTIDPTAIQDVGNDWYMISIAKSVSIDYIVTWNTKHVLRYATVNGIDVNRILEPPKYLELLK</sequence>
<evidence type="ECO:0000313" key="3">
    <source>
        <dbReference type="Proteomes" id="UP000192050"/>
    </source>
</evidence>
<dbReference type="InterPro" id="IPR029060">
    <property type="entry name" value="PIN-like_dom_sf"/>
</dbReference>
<dbReference type="AlphaFoldDB" id="A0A1V0N620"/>
<dbReference type="GeneID" id="31677176"/>
<dbReference type="SUPFAM" id="SSF88723">
    <property type="entry name" value="PIN domain-like"/>
    <property type="match status" value="1"/>
</dbReference>
<keyword evidence="3" id="KW-1185">Reference proteome</keyword>
<dbReference type="KEGG" id="fai:FAD_1684"/>
<dbReference type="Proteomes" id="UP000192050">
    <property type="component" value="Chromosome"/>
</dbReference>
<evidence type="ECO:0000259" key="1">
    <source>
        <dbReference type="Pfam" id="PF13470"/>
    </source>
</evidence>
<organism evidence="2 3">
    <name type="scientific">Ferroplasma acidiphilum</name>
    <dbReference type="NCBI Taxonomy" id="74969"/>
    <lineage>
        <taxon>Archaea</taxon>
        <taxon>Methanobacteriati</taxon>
        <taxon>Thermoplasmatota</taxon>
        <taxon>Thermoplasmata</taxon>
        <taxon>Thermoplasmatales</taxon>
        <taxon>Ferroplasmaceae</taxon>
        <taxon>Ferroplasma</taxon>
    </lineage>
</organism>
<evidence type="ECO:0000313" key="2">
    <source>
        <dbReference type="EMBL" id="ARD85526.1"/>
    </source>
</evidence>
<name>A0A1V0N620_9ARCH</name>
<proteinExistence type="predicted"/>